<dbReference type="Proteomes" id="UP001501094">
    <property type="component" value="Unassembled WGS sequence"/>
</dbReference>
<feature type="region of interest" description="Disordered" evidence="3">
    <location>
        <begin position="142"/>
        <end position="163"/>
    </location>
</feature>
<dbReference type="InterPro" id="IPR046346">
    <property type="entry name" value="Aminoacid_DH-like_N_sf"/>
</dbReference>
<dbReference type="InterPro" id="IPR022893">
    <property type="entry name" value="Shikimate_DH_fam"/>
</dbReference>
<evidence type="ECO:0000256" key="3">
    <source>
        <dbReference type="SAM" id="MobiDB-lite"/>
    </source>
</evidence>
<evidence type="ECO:0000313" key="5">
    <source>
        <dbReference type="EMBL" id="GAA1855642.1"/>
    </source>
</evidence>
<keyword evidence="6" id="KW-1185">Reference proteome</keyword>
<keyword evidence="2" id="KW-0057">Aromatic amino acid biosynthesis</keyword>
<evidence type="ECO:0000313" key="6">
    <source>
        <dbReference type="Proteomes" id="UP001501094"/>
    </source>
</evidence>
<keyword evidence="2" id="KW-0028">Amino-acid biosynthesis</keyword>
<comment type="caution">
    <text evidence="5">The sequence shown here is derived from an EMBL/GenBank/DDBJ whole genome shotgun (WGS) entry which is preliminary data.</text>
</comment>
<comment type="pathway">
    <text evidence="1">Metabolic intermediate biosynthesis; chorismate biosynthesis; chorismate from D-erythrose 4-phosphate and phosphoenolpyruvate: step 4/7.</text>
</comment>
<dbReference type="Gene3D" id="3.40.50.720">
    <property type="entry name" value="NAD(P)-binding Rossmann-like Domain"/>
    <property type="match status" value="1"/>
</dbReference>
<evidence type="ECO:0000259" key="4">
    <source>
        <dbReference type="Pfam" id="PF08501"/>
    </source>
</evidence>
<sequence>MDVTAAEHTAGEPAGDQGTTTRRAAVLGHPIAHSLSPVLHTAAYRALGLTGWEYGRHDVDEDWLPGFLSGLDPTWAGLSLTMPLKHRIMDLVDHVDPLAAAVGAVNTVLVSPAGSGDTVTLTGTNTDVHGLVQALREGLASPGPFAGGPGHRAAAGTPSAERGRGKKITSAVVLGGGATAASALAALAELGCTSPRVLVRSLDRVGELTGAIARMGVTPEVVEFDLTGADPRLTYELTSADVVVSTLPPRAADPLAKGLLHDARLDEEDRPGVLLDVAYDPRPTKLAATWELMAGVAVSGERMLLHQAVEQVRLMTGYTGDLAPVVTAMDTALNQALDV</sequence>
<reference evidence="5 6" key="1">
    <citation type="journal article" date="2019" name="Int. J. Syst. Evol. Microbiol.">
        <title>The Global Catalogue of Microorganisms (GCM) 10K type strain sequencing project: providing services to taxonomists for standard genome sequencing and annotation.</title>
        <authorList>
            <consortium name="The Broad Institute Genomics Platform"/>
            <consortium name="The Broad Institute Genome Sequencing Center for Infectious Disease"/>
            <person name="Wu L."/>
            <person name="Ma J."/>
        </authorList>
    </citation>
    <scope>NUCLEOTIDE SEQUENCE [LARGE SCALE GENOMIC DNA]</scope>
    <source>
        <strain evidence="5 6">JCM 14326</strain>
    </source>
</reference>
<proteinExistence type="predicted"/>
<dbReference type="InterPro" id="IPR036291">
    <property type="entry name" value="NAD(P)-bd_dom_sf"/>
</dbReference>
<dbReference type="Gene3D" id="3.40.50.10860">
    <property type="entry name" value="Leucine Dehydrogenase, chain A, domain 1"/>
    <property type="match status" value="1"/>
</dbReference>
<dbReference type="PANTHER" id="PTHR21089:SF1">
    <property type="entry name" value="BIFUNCTIONAL 3-DEHYDROQUINATE DEHYDRATASE_SHIKIMATE DEHYDROGENASE, CHLOROPLASTIC"/>
    <property type="match status" value="1"/>
</dbReference>
<name>A0ABN2N8A9_9MICO</name>
<dbReference type="SUPFAM" id="SSF51735">
    <property type="entry name" value="NAD(P)-binding Rossmann-fold domains"/>
    <property type="match status" value="1"/>
</dbReference>
<dbReference type="EMBL" id="BAAANL010000002">
    <property type="protein sequence ID" value="GAA1855642.1"/>
    <property type="molecule type" value="Genomic_DNA"/>
</dbReference>
<dbReference type="InterPro" id="IPR013708">
    <property type="entry name" value="Shikimate_DH-bd_N"/>
</dbReference>
<feature type="domain" description="Shikimate dehydrogenase substrate binding N-terminal" evidence="4">
    <location>
        <begin position="26"/>
        <end position="108"/>
    </location>
</feature>
<organism evidence="5 6">
    <name type="scientific">Myceligenerans crystallogenes</name>
    <dbReference type="NCBI Taxonomy" id="316335"/>
    <lineage>
        <taxon>Bacteria</taxon>
        <taxon>Bacillati</taxon>
        <taxon>Actinomycetota</taxon>
        <taxon>Actinomycetes</taxon>
        <taxon>Micrococcales</taxon>
        <taxon>Promicromonosporaceae</taxon>
        <taxon>Myceligenerans</taxon>
    </lineage>
</organism>
<dbReference type="Pfam" id="PF08501">
    <property type="entry name" value="Shikimate_dh_N"/>
    <property type="match status" value="1"/>
</dbReference>
<dbReference type="PANTHER" id="PTHR21089">
    <property type="entry name" value="SHIKIMATE DEHYDROGENASE"/>
    <property type="match status" value="1"/>
</dbReference>
<dbReference type="NCBIfam" id="NF001311">
    <property type="entry name" value="PRK00258.1-3"/>
    <property type="match status" value="1"/>
</dbReference>
<accession>A0ABN2N8A9</accession>
<evidence type="ECO:0000256" key="1">
    <source>
        <dbReference type="ARBA" id="ARBA00004871"/>
    </source>
</evidence>
<dbReference type="SUPFAM" id="SSF53223">
    <property type="entry name" value="Aminoacid dehydrogenase-like, N-terminal domain"/>
    <property type="match status" value="1"/>
</dbReference>
<protein>
    <submittedName>
        <fullName evidence="5">Shikimate dehydrogenase</fullName>
    </submittedName>
</protein>
<gene>
    <name evidence="5" type="ORF">GCM10009751_10700</name>
</gene>
<evidence type="ECO:0000256" key="2">
    <source>
        <dbReference type="ARBA" id="ARBA00023141"/>
    </source>
</evidence>